<dbReference type="InterPro" id="IPR049914">
    <property type="entry name" value="PHD1-3/5-6"/>
</dbReference>
<evidence type="ECO:0000256" key="1">
    <source>
        <dbReference type="ARBA" id="ARBA00022723"/>
    </source>
</evidence>
<dbReference type="SMART" id="SM00451">
    <property type="entry name" value="ZnF_U1"/>
    <property type="match status" value="1"/>
</dbReference>
<dbReference type="InterPro" id="IPR003604">
    <property type="entry name" value="Matrin/U1-like-C_Znf_C2H2"/>
</dbReference>
<dbReference type="Pfam" id="PF23121">
    <property type="entry name" value="SPOC_AIPP2"/>
    <property type="match status" value="1"/>
</dbReference>
<keyword evidence="5" id="KW-0804">Transcription</keyword>
<evidence type="ECO:0000256" key="6">
    <source>
        <dbReference type="SAM" id="MobiDB-lite"/>
    </source>
</evidence>
<keyword evidence="1" id="KW-0479">Metal-binding</keyword>
<keyword evidence="3" id="KW-0862">Zinc</keyword>
<dbReference type="STRING" id="3818.A0A445CYQ9"/>
<gene>
    <name evidence="8" type="ORF">Ahy_A05g021881</name>
</gene>
<dbReference type="InterPro" id="IPR011011">
    <property type="entry name" value="Znf_FYVE_PHD"/>
</dbReference>
<dbReference type="GO" id="GO:0003676">
    <property type="term" value="F:nucleic acid binding"/>
    <property type="evidence" value="ECO:0007669"/>
    <property type="project" value="InterPro"/>
</dbReference>
<evidence type="ECO:0000259" key="7">
    <source>
        <dbReference type="PROSITE" id="PS00028"/>
    </source>
</evidence>
<dbReference type="Gene3D" id="3.30.160.60">
    <property type="entry name" value="Classic Zinc Finger"/>
    <property type="match status" value="1"/>
</dbReference>
<evidence type="ECO:0000256" key="3">
    <source>
        <dbReference type="ARBA" id="ARBA00022833"/>
    </source>
</evidence>
<feature type="domain" description="C2H2-type" evidence="7">
    <location>
        <begin position="161"/>
        <end position="183"/>
    </location>
</feature>
<dbReference type="GO" id="GO:0140566">
    <property type="term" value="F:histone reader activity"/>
    <property type="evidence" value="ECO:0007669"/>
    <property type="project" value="InterPro"/>
</dbReference>
<dbReference type="PANTHER" id="PTHR33304:SF18">
    <property type="entry name" value="CHROMATIN REGULATOR PHD FAMILY-RELATED"/>
    <property type="match status" value="1"/>
</dbReference>
<evidence type="ECO:0000256" key="4">
    <source>
        <dbReference type="ARBA" id="ARBA00023015"/>
    </source>
</evidence>
<keyword evidence="4" id="KW-0805">Transcription regulation</keyword>
<comment type="caution">
    <text evidence="8">The sequence shown here is derived from an EMBL/GenBank/DDBJ whole genome shotgun (WGS) entry which is preliminary data.</text>
</comment>
<dbReference type="AlphaFoldDB" id="A0A445CYQ9"/>
<feature type="region of interest" description="Disordered" evidence="6">
    <location>
        <begin position="530"/>
        <end position="550"/>
    </location>
</feature>
<dbReference type="InterPro" id="IPR056280">
    <property type="entry name" value="AIPP2-like_SPOC"/>
</dbReference>
<dbReference type="InterPro" id="IPR013087">
    <property type="entry name" value="Znf_C2H2_type"/>
</dbReference>
<keyword evidence="2" id="KW-0863">Zinc-finger</keyword>
<dbReference type="InterPro" id="IPR013083">
    <property type="entry name" value="Znf_RING/FYVE/PHD"/>
</dbReference>
<evidence type="ECO:0000313" key="9">
    <source>
        <dbReference type="Proteomes" id="UP000289738"/>
    </source>
</evidence>
<dbReference type="EMBL" id="SDMP01000005">
    <property type="protein sequence ID" value="RYR56072.1"/>
    <property type="molecule type" value="Genomic_DNA"/>
</dbReference>
<reference evidence="8 9" key="1">
    <citation type="submission" date="2019-01" db="EMBL/GenBank/DDBJ databases">
        <title>Sequencing of cultivated peanut Arachis hypogaea provides insights into genome evolution and oil improvement.</title>
        <authorList>
            <person name="Chen X."/>
        </authorList>
    </citation>
    <scope>NUCLEOTIDE SEQUENCE [LARGE SCALE GENOMIC DNA]</scope>
    <source>
        <strain evidence="9">cv. Fuhuasheng</strain>
        <tissue evidence="8">Leaves</tissue>
    </source>
</reference>
<feature type="region of interest" description="Disordered" evidence="6">
    <location>
        <begin position="112"/>
        <end position="134"/>
    </location>
</feature>
<feature type="compositionally biased region" description="Polar residues" evidence="6">
    <location>
        <begin position="374"/>
        <end position="390"/>
    </location>
</feature>
<feature type="region of interest" description="Disordered" evidence="6">
    <location>
        <begin position="256"/>
        <end position="401"/>
    </location>
</feature>
<dbReference type="InterPro" id="IPR036236">
    <property type="entry name" value="Znf_C2H2_sf"/>
</dbReference>
<proteinExistence type="predicted"/>
<feature type="compositionally biased region" description="Basic and acidic residues" evidence="6">
    <location>
        <begin position="284"/>
        <end position="335"/>
    </location>
</feature>
<dbReference type="Gene3D" id="3.30.40.10">
    <property type="entry name" value="Zinc/RING finger domain, C3HC4 (zinc finger)"/>
    <property type="match status" value="1"/>
</dbReference>
<evidence type="ECO:0000256" key="5">
    <source>
        <dbReference type="ARBA" id="ARBA00023163"/>
    </source>
</evidence>
<dbReference type="GO" id="GO:0034244">
    <property type="term" value="P:negative regulation of transcription elongation by RNA polymerase II"/>
    <property type="evidence" value="ECO:0007669"/>
    <property type="project" value="InterPro"/>
</dbReference>
<evidence type="ECO:0000313" key="8">
    <source>
        <dbReference type="EMBL" id="RYR56072.1"/>
    </source>
</evidence>
<dbReference type="PANTHER" id="PTHR33304">
    <property type="match status" value="1"/>
</dbReference>
<dbReference type="SUPFAM" id="SSF57667">
    <property type="entry name" value="beta-beta-alpha zinc fingers"/>
    <property type="match status" value="1"/>
</dbReference>
<protein>
    <recommendedName>
        <fullName evidence="7">C2H2-type domain-containing protein</fullName>
    </recommendedName>
</protein>
<dbReference type="PROSITE" id="PS00028">
    <property type="entry name" value="ZINC_FINGER_C2H2_1"/>
    <property type="match status" value="1"/>
</dbReference>
<feature type="compositionally biased region" description="Basic and acidic residues" evidence="6">
    <location>
        <begin position="259"/>
        <end position="274"/>
    </location>
</feature>
<evidence type="ECO:0000256" key="2">
    <source>
        <dbReference type="ARBA" id="ARBA00022771"/>
    </source>
</evidence>
<name>A0A445CYQ9_ARAHY</name>
<accession>A0A445CYQ9</accession>
<dbReference type="CDD" id="cd15489">
    <property type="entry name" value="PHD_SF"/>
    <property type="match status" value="1"/>
</dbReference>
<dbReference type="Proteomes" id="UP000289738">
    <property type="component" value="Chromosome A05"/>
</dbReference>
<sequence length="855" mass="96364">MNPFYSGFTPQYPYSLLNNYAWNIHRQPTIERYRNQINYGPQNMLHGGLNHSHFNFGDPTPPYGLGFPNDGVSVPGANFLLHQTARQSNPFVAPSFQDDDVRAASFLQHQTGGPINRFATSPARPTNRVASSRVRPTNPIVAPRARPTNPNVAPRARPFWCKVCGVWLSSSKNIEEHNKGRNHQNMLRGHKHTLKRHEKSEELRSIRRGEREQVPNAFGNIVDRSKTVQKSERRISVERQHKAKFMAETSTVPAENAEGECKDKSVTRVNDSKRKIGGANGGNDENKIKRIRRTIEGSKREGELRDNSVAEGCDSKPKPEGEVRHDSKPKPEGEVMHNSVAEGHDSKLKIGGTSGGNGKKIKRRRRVIKSSKSYTNAPSNCANAESTPQVPTGAPPEQPMPLQVLLPVPAVGSNFEPQIQPLVLAYSEANVNDKSPIPTDETNVQLPSSMSMEVNAPVNSSVNNEILDRSCKVEEKMEVLDIIPLSIYVESTVQVTLAVPPQKPAPLLEFSPLPQEGLNSEPLIHPSVQVEAEQQTSEDNVHDENQNPKTNVYLPSSISMEFDAPADSSTNTEISNENFIAKENMEVTTKLNIASVQENICFVCGDRGFEEALIYCYKCQLWARHRYCLDGPVIFTKQVIWFCEDCKPTVETCDSQNLEDTIQTRMEKTNFTKQIREKIEFKKECQPALKTVENTHVADLNLVELKDHVIAQPVNDPIWRGSLHVHNKSINSIIASISGLFAHLSDLACSLVNEETRRFPEKLSLDLFQRRAVWPSRFLKYEIDQNSIALYLFPDERCERDYDKLVDDVIHSDLAMRAVLEHVELLVFPSTVLPIEYRRFKAKYYLWGVFKAKKT</sequence>
<feature type="compositionally biased region" description="Basic residues" evidence="6">
    <location>
        <begin position="359"/>
        <end position="369"/>
    </location>
</feature>
<dbReference type="GO" id="GO:0008270">
    <property type="term" value="F:zinc ion binding"/>
    <property type="evidence" value="ECO:0007669"/>
    <property type="project" value="UniProtKB-KW"/>
</dbReference>
<dbReference type="SUPFAM" id="SSF57903">
    <property type="entry name" value="FYVE/PHD zinc finger"/>
    <property type="match status" value="1"/>
</dbReference>
<organism evidence="8 9">
    <name type="scientific">Arachis hypogaea</name>
    <name type="common">Peanut</name>
    <dbReference type="NCBI Taxonomy" id="3818"/>
    <lineage>
        <taxon>Eukaryota</taxon>
        <taxon>Viridiplantae</taxon>
        <taxon>Streptophyta</taxon>
        <taxon>Embryophyta</taxon>
        <taxon>Tracheophyta</taxon>
        <taxon>Spermatophyta</taxon>
        <taxon>Magnoliopsida</taxon>
        <taxon>eudicotyledons</taxon>
        <taxon>Gunneridae</taxon>
        <taxon>Pentapetalae</taxon>
        <taxon>rosids</taxon>
        <taxon>fabids</taxon>
        <taxon>Fabales</taxon>
        <taxon>Fabaceae</taxon>
        <taxon>Papilionoideae</taxon>
        <taxon>50 kb inversion clade</taxon>
        <taxon>dalbergioids sensu lato</taxon>
        <taxon>Dalbergieae</taxon>
        <taxon>Pterocarpus clade</taxon>
        <taxon>Arachis</taxon>
    </lineage>
</organism>
<keyword evidence="9" id="KW-1185">Reference proteome</keyword>